<dbReference type="InterPro" id="IPR001245">
    <property type="entry name" value="Ser-Thr/Tyr_kinase_cat_dom"/>
</dbReference>
<dbReference type="InterPro" id="IPR000719">
    <property type="entry name" value="Prot_kinase_dom"/>
</dbReference>
<gene>
    <name evidence="8" type="primary">TESK2_2</name>
    <name evidence="8" type="ORF">Ciccas_001836</name>
</gene>
<evidence type="ECO:0000256" key="5">
    <source>
        <dbReference type="ARBA" id="ARBA00022777"/>
    </source>
</evidence>
<dbReference type="PANTHER" id="PTHR46485:SF5">
    <property type="entry name" value="CENTER DIVIDER, ISOFORM A"/>
    <property type="match status" value="1"/>
</dbReference>
<evidence type="ECO:0000313" key="9">
    <source>
        <dbReference type="Proteomes" id="UP001626550"/>
    </source>
</evidence>
<evidence type="ECO:0000313" key="8">
    <source>
        <dbReference type="EMBL" id="KAL3319498.1"/>
    </source>
</evidence>
<dbReference type="GO" id="GO:0004674">
    <property type="term" value="F:protein serine/threonine kinase activity"/>
    <property type="evidence" value="ECO:0007669"/>
    <property type="project" value="UniProtKB-KW"/>
</dbReference>
<dbReference type="InterPro" id="IPR050940">
    <property type="entry name" value="Actin_reg-Ser/Thr_kinase"/>
</dbReference>
<dbReference type="AlphaFoldDB" id="A0ABD2QJ98"/>
<keyword evidence="9" id="KW-1185">Reference proteome</keyword>
<reference evidence="8 9" key="1">
    <citation type="submission" date="2024-11" db="EMBL/GenBank/DDBJ databases">
        <title>Adaptive evolution of stress response genes in parasites aligns with host niche diversity.</title>
        <authorList>
            <person name="Hahn C."/>
            <person name="Resl P."/>
        </authorList>
    </citation>
    <scope>NUCLEOTIDE SEQUENCE [LARGE SCALE GENOMIC DNA]</scope>
    <source>
        <strain evidence="8">EGGRZ-B1_66</strain>
        <tissue evidence="8">Body</tissue>
    </source>
</reference>
<keyword evidence="5 8" id="KW-0418">Kinase</keyword>
<evidence type="ECO:0000256" key="3">
    <source>
        <dbReference type="ARBA" id="ARBA00022679"/>
    </source>
</evidence>
<dbReference type="InterPro" id="IPR011009">
    <property type="entry name" value="Kinase-like_dom_sf"/>
</dbReference>
<keyword evidence="4" id="KW-0547">Nucleotide-binding</keyword>
<proteinExistence type="inferred from homology"/>
<evidence type="ECO:0000256" key="4">
    <source>
        <dbReference type="ARBA" id="ARBA00022741"/>
    </source>
</evidence>
<keyword evidence="6" id="KW-0067">ATP-binding</keyword>
<dbReference type="PANTHER" id="PTHR46485">
    <property type="entry name" value="LIM DOMAIN KINASE 1"/>
    <property type="match status" value="1"/>
</dbReference>
<evidence type="ECO:0000259" key="7">
    <source>
        <dbReference type="PROSITE" id="PS50011"/>
    </source>
</evidence>
<dbReference type="Pfam" id="PF07714">
    <property type="entry name" value="PK_Tyr_Ser-Thr"/>
    <property type="match status" value="1"/>
</dbReference>
<accession>A0ABD2QJ98</accession>
<dbReference type="Proteomes" id="UP001626550">
    <property type="component" value="Unassembled WGS sequence"/>
</dbReference>
<name>A0ABD2QJ98_9PLAT</name>
<dbReference type="EMBL" id="JBJKFK010000131">
    <property type="protein sequence ID" value="KAL3319498.1"/>
    <property type="molecule type" value="Genomic_DNA"/>
</dbReference>
<dbReference type="Gene3D" id="1.10.510.10">
    <property type="entry name" value="Transferase(Phosphotransferase) domain 1"/>
    <property type="match status" value="1"/>
</dbReference>
<dbReference type="SUPFAM" id="SSF56112">
    <property type="entry name" value="Protein kinase-like (PK-like)"/>
    <property type="match status" value="1"/>
</dbReference>
<comment type="similarity">
    <text evidence="1">Belongs to the protein kinase superfamily. TKL Ser/Thr protein kinase family.</text>
</comment>
<evidence type="ECO:0000256" key="6">
    <source>
        <dbReference type="ARBA" id="ARBA00022840"/>
    </source>
</evidence>
<protein>
    <submittedName>
        <fullName evidence="8">Dual specificity testis-specific protein kinase 2</fullName>
    </submittedName>
</protein>
<organism evidence="8 9">
    <name type="scientific">Cichlidogyrus casuarinus</name>
    <dbReference type="NCBI Taxonomy" id="1844966"/>
    <lineage>
        <taxon>Eukaryota</taxon>
        <taxon>Metazoa</taxon>
        <taxon>Spiralia</taxon>
        <taxon>Lophotrochozoa</taxon>
        <taxon>Platyhelminthes</taxon>
        <taxon>Monogenea</taxon>
        <taxon>Monopisthocotylea</taxon>
        <taxon>Dactylogyridea</taxon>
        <taxon>Ancyrocephalidae</taxon>
        <taxon>Cichlidogyrus</taxon>
    </lineage>
</organism>
<evidence type="ECO:0000256" key="2">
    <source>
        <dbReference type="ARBA" id="ARBA00022527"/>
    </source>
</evidence>
<feature type="domain" description="Protein kinase" evidence="7">
    <location>
        <begin position="1"/>
        <end position="142"/>
    </location>
</feature>
<keyword evidence="2" id="KW-0723">Serine/threonine-protein kinase</keyword>
<dbReference type="PROSITE" id="PS50011">
    <property type="entry name" value="PROTEIN_KINASE_DOM"/>
    <property type="match status" value="1"/>
</dbReference>
<evidence type="ECO:0000256" key="1">
    <source>
        <dbReference type="ARBA" id="ARBA00005843"/>
    </source>
</evidence>
<dbReference type="GO" id="GO:0005524">
    <property type="term" value="F:ATP binding"/>
    <property type="evidence" value="ECO:0007669"/>
    <property type="project" value="UniProtKB-KW"/>
</dbReference>
<sequence>MPENDECPFEAIVGDVGLVLDLAKRDVDLKRIEGNPYYTAPECLTGQAPYSTAADVFSFGLLICEIISGHINDGYKIPRLHVSPFVYYSVLLQSFALDAESLPLLPECPSWLFELAKNCCQMDYLQRPHTEQILQLLEHNLHGEVNTCNANKKPVPLRRFSMLTDRRENKISPISTESVDDLVTIKCDDSLKSQETSSSSAKVSLLFLRSIEFIHSSTC</sequence>
<comment type="caution">
    <text evidence="8">The sequence shown here is derived from an EMBL/GenBank/DDBJ whole genome shotgun (WGS) entry which is preliminary data.</text>
</comment>
<keyword evidence="3" id="KW-0808">Transferase</keyword>